<dbReference type="GeneID" id="73341522"/>
<dbReference type="KEGG" id="clup:CLUP02_07518"/>
<gene>
    <name evidence="3" type="ORF">CLUP02_07518</name>
</gene>
<dbReference type="PANTHER" id="PTHR43794:SF11">
    <property type="entry name" value="AMIDOHYDROLASE-RELATED DOMAIN-CONTAINING PROTEIN"/>
    <property type="match status" value="1"/>
</dbReference>
<keyword evidence="1" id="KW-0378">Hydrolase</keyword>
<dbReference type="InterPro" id="IPR006680">
    <property type="entry name" value="Amidohydro-rel"/>
</dbReference>
<dbReference type="Proteomes" id="UP000830671">
    <property type="component" value="Chromosome 4"/>
</dbReference>
<feature type="domain" description="Amidohydrolase-related" evidence="2">
    <location>
        <begin position="6"/>
        <end position="75"/>
    </location>
</feature>
<dbReference type="AlphaFoldDB" id="A0A9Q8SR53"/>
<dbReference type="InterPro" id="IPR011059">
    <property type="entry name" value="Metal-dep_hydrolase_composite"/>
</dbReference>
<proteinExistence type="predicted"/>
<evidence type="ECO:0000259" key="2">
    <source>
        <dbReference type="Pfam" id="PF01979"/>
    </source>
</evidence>
<evidence type="ECO:0000256" key="1">
    <source>
        <dbReference type="ARBA" id="ARBA00022801"/>
    </source>
</evidence>
<dbReference type="RefSeq" id="XP_049143655.1">
    <property type="nucleotide sequence ID" value="XM_049286512.1"/>
</dbReference>
<evidence type="ECO:0000313" key="3">
    <source>
        <dbReference type="EMBL" id="UQC82032.1"/>
    </source>
</evidence>
<organism evidence="3 4">
    <name type="scientific">Colletotrichum lupini</name>
    <dbReference type="NCBI Taxonomy" id="145971"/>
    <lineage>
        <taxon>Eukaryota</taxon>
        <taxon>Fungi</taxon>
        <taxon>Dikarya</taxon>
        <taxon>Ascomycota</taxon>
        <taxon>Pezizomycotina</taxon>
        <taxon>Sordariomycetes</taxon>
        <taxon>Hypocreomycetidae</taxon>
        <taxon>Glomerellales</taxon>
        <taxon>Glomerellaceae</taxon>
        <taxon>Colletotrichum</taxon>
        <taxon>Colletotrichum acutatum species complex</taxon>
    </lineage>
</organism>
<protein>
    <recommendedName>
        <fullName evidence="2">Amidohydrolase-related domain-containing protein</fullName>
    </recommendedName>
</protein>
<dbReference type="EMBL" id="CP019476">
    <property type="protein sequence ID" value="UQC82032.1"/>
    <property type="molecule type" value="Genomic_DNA"/>
</dbReference>
<accession>A0A9Q8SR53</accession>
<name>A0A9Q8SR53_9PEZI</name>
<dbReference type="Gene3D" id="2.30.40.10">
    <property type="entry name" value="Urease, subunit C, domain 1"/>
    <property type="match status" value="1"/>
</dbReference>
<keyword evidence="4" id="KW-1185">Reference proteome</keyword>
<reference evidence="3" key="1">
    <citation type="journal article" date="2021" name="Mol. Plant Microbe Interact.">
        <title>Complete Genome Sequence of the Plant-Pathogenic Fungus Colletotrichum lupini.</title>
        <authorList>
            <person name="Baroncelli R."/>
            <person name="Pensec F."/>
            <person name="Da Lio D."/>
            <person name="Boufleur T."/>
            <person name="Vicente I."/>
            <person name="Sarrocco S."/>
            <person name="Picot A."/>
            <person name="Baraldi E."/>
            <person name="Sukno S."/>
            <person name="Thon M."/>
            <person name="Le Floch G."/>
        </authorList>
    </citation>
    <scope>NUCLEOTIDE SEQUENCE</scope>
    <source>
        <strain evidence="3">IMI 504893</strain>
    </source>
</reference>
<dbReference type="PANTHER" id="PTHR43794">
    <property type="entry name" value="AMINOHYDROLASE SSNA-RELATED"/>
    <property type="match status" value="1"/>
</dbReference>
<dbReference type="Pfam" id="PF01979">
    <property type="entry name" value="Amidohydro_1"/>
    <property type="match status" value="1"/>
</dbReference>
<dbReference type="GO" id="GO:0016810">
    <property type="term" value="F:hydrolase activity, acting on carbon-nitrogen (but not peptide) bonds"/>
    <property type="evidence" value="ECO:0007669"/>
    <property type="project" value="InterPro"/>
</dbReference>
<sequence>MDFGVRDALIWGTRNGAEAVGLSDKIGTLTPGKRADSVVIMSERALSESANPLGTAMLHSTPADVDFVMVDGKILERDGKLMGVGVDSIRAKAKEGLRRIQEILRRVRPEISLEEKAHRANVANAYA</sequence>
<dbReference type="InterPro" id="IPR050287">
    <property type="entry name" value="MTA/SAH_deaminase"/>
</dbReference>
<evidence type="ECO:0000313" key="4">
    <source>
        <dbReference type="Proteomes" id="UP000830671"/>
    </source>
</evidence>
<dbReference type="SUPFAM" id="SSF51338">
    <property type="entry name" value="Composite domain of metallo-dependent hydrolases"/>
    <property type="match status" value="1"/>
</dbReference>